<evidence type="ECO:0000256" key="1">
    <source>
        <dbReference type="SAM" id="MobiDB-lite"/>
    </source>
</evidence>
<dbReference type="EMBL" id="JARHTQ010000012">
    <property type="protein sequence ID" value="MDF2257958.1"/>
    <property type="molecule type" value="Genomic_DNA"/>
</dbReference>
<keyword evidence="4" id="KW-1185">Reference proteome</keyword>
<keyword evidence="2" id="KW-0472">Membrane</keyword>
<organism evidence="3 4">
    <name type="scientific">Streptantibioticus ferralitis</name>
    <dbReference type="NCBI Taxonomy" id="236510"/>
    <lineage>
        <taxon>Bacteria</taxon>
        <taxon>Bacillati</taxon>
        <taxon>Actinomycetota</taxon>
        <taxon>Actinomycetes</taxon>
        <taxon>Kitasatosporales</taxon>
        <taxon>Streptomycetaceae</taxon>
        <taxon>Streptantibioticus</taxon>
    </lineage>
</organism>
<feature type="transmembrane region" description="Helical" evidence="2">
    <location>
        <begin position="138"/>
        <end position="163"/>
    </location>
</feature>
<keyword evidence="2" id="KW-0812">Transmembrane</keyword>
<accession>A0ABT5Z2F4</accession>
<feature type="transmembrane region" description="Helical" evidence="2">
    <location>
        <begin position="114"/>
        <end position="132"/>
    </location>
</feature>
<sequence>MSQPWQQPSANNPYAQPGYGQQPQAQPSYAQPQPHPQQGYGYPQAAPQSQPQAQAAPGGYPPPAAPYPAQSAPPVAVIPPRPDNVGAGVLAGLGTAVGTMLLYAAIIRFTNHEIGYVALAVGLLIGAAMGKAGGRNAVLPVLGIVFSLLAVWFGQLVGIAWLATHEAPGLSFTHLFFGQFGDLLKAWKDNLGAKDFLFFAIAGLEGWAITRRVGHNR</sequence>
<feature type="compositionally biased region" description="Polar residues" evidence="1">
    <location>
        <begin position="1"/>
        <end position="12"/>
    </location>
</feature>
<feature type="compositionally biased region" description="Low complexity" evidence="1">
    <location>
        <begin position="13"/>
        <end position="58"/>
    </location>
</feature>
<reference evidence="3 4" key="1">
    <citation type="submission" date="2023-03" db="EMBL/GenBank/DDBJ databases">
        <title>Draft genome sequence of type strain Streptomyces ferralitis JCM 14344.</title>
        <authorList>
            <person name="Klaysubun C."/>
            <person name="Duangmal K."/>
        </authorList>
    </citation>
    <scope>NUCLEOTIDE SEQUENCE [LARGE SCALE GENOMIC DNA]</scope>
    <source>
        <strain evidence="3 4">JCM 14344</strain>
    </source>
</reference>
<evidence type="ECO:0000313" key="4">
    <source>
        <dbReference type="Proteomes" id="UP001220022"/>
    </source>
</evidence>
<proteinExistence type="predicted"/>
<evidence type="ECO:0000256" key="2">
    <source>
        <dbReference type="SAM" id="Phobius"/>
    </source>
</evidence>
<evidence type="ECO:0000313" key="3">
    <source>
        <dbReference type="EMBL" id="MDF2257958.1"/>
    </source>
</evidence>
<name>A0ABT5Z2F4_9ACTN</name>
<feature type="transmembrane region" description="Helical" evidence="2">
    <location>
        <begin position="85"/>
        <end position="107"/>
    </location>
</feature>
<dbReference type="Proteomes" id="UP001220022">
    <property type="component" value="Unassembled WGS sequence"/>
</dbReference>
<comment type="caution">
    <text evidence="3">The sequence shown here is derived from an EMBL/GenBank/DDBJ whole genome shotgun (WGS) entry which is preliminary data.</text>
</comment>
<feature type="region of interest" description="Disordered" evidence="1">
    <location>
        <begin position="1"/>
        <end position="65"/>
    </location>
</feature>
<gene>
    <name evidence="3" type="ORF">P2L57_20215</name>
</gene>
<dbReference type="RefSeq" id="WP_275816472.1">
    <property type="nucleotide sequence ID" value="NZ_BAAANM010000002.1"/>
</dbReference>
<keyword evidence="2" id="KW-1133">Transmembrane helix</keyword>
<protein>
    <submittedName>
        <fullName evidence="3">Uncharacterized protein</fullName>
    </submittedName>
</protein>